<keyword evidence="5" id="KW-0812">Transmembrane</keyword>
<dbReference type="RefSeq" id="WP_007068431.1">
    <property type="nucleotide sequence ID" value="NZ_BBWO01000031.1"/>
</dbReference>
<keyword evidence="4" id="KW-1015">Disulfide bond</keyword>
<sequence length="194" mass="21167">MIKRAHIGLAAVMVLAFLVSAVFIVAFDDGRSRAASTDPLAMTDQNGEPVTQSLFEGKPTALFFGFTHCPEVCPTTLAELSLVLNELGPKADDLNVVFVTVDPERDTPDVLADYVGAFDERIVALTGSHEQLDAMAENWGVYYKKVPLKDGDYTMDHTATVFLLNRGGEFTGTIGFGEDSEMAFRKLLRLVDQS</sequence>
<comment type="similarity">
    <text evidence="1">Belongs to the SCO1/2 family.</text>
</comment>
<dbReference type="CDD" id="cd02968">
    <property type="entry name" value="SCO"/>
    <property type="match status" value="1"/>
</dbReference>
<dbReference type="Gene3D" id="3.40.30.10">
    <property type="entry name" value="Glutaredoxin"/>
    <property type="match status" value="1"/>
</dbReference>
<keyword evidence="2 3" id="KW-0186">Copper</keyword>
<evidence type="ECO:0000313" key="7">
    <source>
        <dbReference type="EMBL" id="BAT31030.1"/>
    </source>
</evidence>
<dbReference type="GO" id="GO:0046872">
    <property type="term" value="F:metal ion binding"/>
    <property type="evidence" value="ECO:0007669"/>
    <property type="project" value="UniProtKB-KW"/>
</dbReference>
<keyword evidence="3" id="KW-0479">Metal-binding</keyword>
<proteinExistence type="inferred from homology"/>
<organism evidence="7">
    <name type="scientific">Fulvimarina pelagi</name>
    <dbReference type="NCBI Taxonomy" id="217511"/>
    <lineage>
        <taxon>Bacteria</taxon>
        <taxon>Pseudomonadati</taxon>
        <taxon>Pseudomonadota</taxon>
        <taxon>Alphaproteobacteria</taxon>
        <taxon>Hyphomicrobiales</taxon>
        <taxon>Aurantimonadaceae</taxon>
        <taxon>Fulvimarina</taxon>
    </lineage>
</organism>
<name>A0A0P0ZA44_9HYPH</name>
<evidence type="ECO:0000256" key="2">
    <source>
        <dbReference type="ARBA" id="ARBA00023008"/>
    </source>
</evidence>
<evidence type="ECO:0000256" key="1">
    <source>
        <dbReference type="ARBA" id="ARBA00010996"/>
    </source>
</evidence>
<feature type="binding site" evidence="3">
    <location>
        <position position="73"/>
    </location>
    <ligand>
        <name>Cu cation</name>
        <dbReference type="ChEBI" id="CHEBI:23378"/>
    </ligand>
</feature>
<feature type="domain" description="Thioredoxin" evidence="6">
    <location>
        <begin position="31"/>
        <end position="194"/>
    </location>
</feature>
<dbReference type="PROSITE" id="PS51352">
    <property type="entry name" value="THIOREDOXIN_2"/>
    <property type="match status" value="1"/>
</dbReference>
<dbReference type="InterPro" id="IPR003782">
    <property type="entry name" value="SCO1/SenC"/>
</dbReference>
<feature type="binding site" evidence="3">
    <location>
        <position position="157"/>
    </location>
    <ligand>
        <name>Cu cation</name>
        <dbReference type="ChEBI" id="CHEBI:23378"/>
    </ligand>
</feature>
<feature type="binding site" evidence="3">
    <location>
        <position position="69"/>
    </location>
    <ligand>
        <name>Cu cation</name>
        <dbReference type="ChEBI" id="CHEBI:23378"/>
    </ligand>
</feature>
<dbReference type="PANTHER" id="PTHR12151">
    <property type="entry name" value="ELECTRON TRANSPORT PROTIN SCO1/SENC FAMILY MEMBER"/>
    <property type="match status" value="1"/>
</dbReference>
<evidence type="ECO:0000256" key="4">
    <source>
        <dbReference type="PIRSR" id="PIRSR603782-2"/>
    </source>
</evidence>
<dbReference type="InterPro" id="IPR013766">
    <property type="entry name" value="Thioredoxin_domain"/>
</dbReference>
<dbReference type="OrthoDB" id="9790194at2"/>
<keyword evidence="5" id="KW-0472">Membrane</keyword>
<dbReference type="PANTHER" id="PTHR12151:SF25">
    <property type="entry name" value="LINALOOL DEHYDRATASE_ISOMERASE DOMAIN-CONTAINING PROTEIN"/>
    <property type="match status" value="1"/>
</dbReference>
<evidence type="ECO:0000256" key="3">
    <source>
        <dbReference type="PIRSR" id="PIRSR603782-1"/>
    </source>
</evidence>
<reference evidence="7" key="1">
    <citation type="journal article" date="2015" name="Proc. Natl. Acad. Sci. U.S.A.">
        <title>Bacterial clade with the ribosomal RNA operon on a small plasmid rather than the chromosome.</title>
        <authorList>
            <person name="Anda M."/>
            <person name="Ohtsubo Y."/>
            <person name="Okubo T."/>
            <person name="Sugawara M."/>
            <person name="Nagata Y."/>
            <person name="Tsuda M."/>
            <person name="Minamisawa K."/>
            <person name="Mitsui H."/>
        </authorList>
    </citation>
    <scope>NUCLEOTIDE SEQUENCE</scope>
    <source>
        <strain evidence="7">DSM 15513</strain>
    </source>
</reference>
<evidence type="ECO:0000259" key="6">
    <source>
        <dbReference type="PROSITE" id="PS51352"/>
    </source>
</evidence>
<dbReference type="SUPFAM" id="SSF52833">
    <property type="entry name" value="Thioredoxin-like"/>
    <property type="match status" value="1"/>
</dbReference>
<protein>
    <submittedName>
        <fullName evidence="7">Inner mitochondrial membrane protein Sco1p-like protein</fullName>
    </submittedName>
</protein>
<feature type="disulfide bond" description="Redox-active" evidence="4">
    <location>
        <begin position="69"/>
        <end position="73"/>
    </location>
</feature>
<accession>A0A0P0ZA44</accession>
<dbReference type="Pfam" id="PF02630">
    <property type="entry name" value="SCO1-SenC"/>
    <property type="match status" value="1"/>
</dbReference>
<dbReference type="EMBL" id="LC066396">
    <property type="protein sequence ID" value="BAT31030.1"/>
    <property type="molecule type" value="Genomic_DNA"/>
</dbReference>
<dbReference type="FunFam" id="3.40.30.10:FF:000013">
    <property type="entry name" value="Blast:Protein SCO1 homolog, mitochondrial"/>
    <property type="match status" value="1"/>
</dbReference>
<feature type="transmembrane region" description="Helical" evidence="5">
    <location>
        <begin position="7"/>
        <end position="27"/>
    </location>
</feature>
<dbReference type="AlphaFoldDB" id="A0A0P0ZA44"/>
<keyword evidence="5" id="KW-1133">Transmembrane helix</keyword>
<dbReference type="InterPro" id="IPR036249">
    <property type="entry name" value="Thioredoxin-like_sf"/>
</dbReference>
<evidence type="ECO:0000256" key="5">
    <source>
        <dbReference type="SAM" id="Phobius"/>
    </source>
</evidence>